<feature type="non-terminal residue" evidence="16">
    <location>
        <position position="751"/>
    </location>
</feature>
<evidence type="ECO:0000256" key="5">
    <source>
        <dbReference type="ARBA" id="ARBA00015611"/>
    </source>
</evidence>
<evidence type="ECO:0000256" key="6">
    <source>
        <dbReference type="ARBA" id="ARBA00022438"/>
    </source>
</evidence>
<dbReference type="Gene3D" id="1.10.390.10">
    <property type="entry name" value="Neutral Protease Domain 2"/>
    <property type="match status" value="1"/>
</dbReference>
<evidence type="ECO:0000256" key="11">
    <source>
        <dbReference type="ARBA" id="ARBA00023049"/>
    </source>
</evidence>
<dbReference type="InterPro" id="IPR042097">
    <property type="entry name" value="Aminopeptidase_N-like_N_sf"/>
</dbReference>
<evidence type="ECO:0000259" key="15">
    <source>
        <dbReference type="Pfam" id="PF17900"/>
    </source>
</evidence>
<comment type="cofactor">
    <cofactor evidence="2">
        <name>Zn(2+)</name>
        <dbReference type="ChEBI" id="CHEBI:29105"/>
    </cofactor>
</comment>
<evidence type="ECO:0000313" key="17">
    <source>
        <dbReference type="Proteomes" id="UP000218767"/>
    </source>
</evidence>
<dbReference type="GO" id="GO:0006508">
    <property type="term" value="P:proteolysis"/>
    <property type="evidence" value="ECO:0007669"/>
    <property type="project" value="UniProtKB-KW"/>
</dbReference>
<dbReference type="InterPro" id="IPR027268">
    <property type="entry name" value="Peptidase_M4/M1_CTD_sf"/>
</dbReference>
<dbReference type="EC" id="3.4.11.2" evidence="4"/>
<evidence type="ECO:0000256" key="1">
    <source>
        <dbReference type="ARBA" id="ARBA00000098"/>
    </source>
</evidence>
<evidence type="ECO:0000256" key="8">
    <source>
        <dbReference type="ARBA" id="ARBA00022723"/>
    </source>
</evidence>
<dbReference type="GO" id="GO:0016285">
    <property type="term" value="F:alanyl aminopeptidase activity"/>
    <property type="evidence" value="ECO:0007669"/>
    <property type="project" value="UniProtKB-EC"/>
</dbReference>
<evidence type="ECO:0000256" key="2">
    <source>
        <dbReference type="ARBA" id="ARBA00001947"/>
    </source>
</evidence>
<comment type="similarity">
    <text evidence="3">Belongs to the peptidase M1 family.</text>
</comment>
<keyword evidence="6 16" id="KW-0031">Aminopeptidase</keyword>
<evidence type="ECO:0000256" key="12">
    <source>
        <dbReference type="SAM" id="SignalP"/>
    </source>
</evidence>
<dbReference type="Gene3D" id="2.60.40.1730">
    <property type="entry name" value="tricorn interacting facor f3 domain"/>
    <property type="match status" value="1"/>
</dbReference>
<comment type="catalytic activity">
    <reaction evidence="1">
        <text>Release of an N-terminal amino acid, Xaa-|-Yaa- from a peptide, amide or arylamide. Xaa is preferably Ala, but may be most amino acids including Pro (slow action). When a terminal hydrophobic residue is followed by a prolyl residue, the two may be released as an intact Xaa-Pro dipeptide.</text>
        <dbReference type="EC" id="3.4.11.2"/>
    </reaction>
</comment>
<dbReference type="InterPro" id="IPR012778">
    <property type="entry name" value="Pept_M1_aminopeptidase"/>
</dbReference>
<evidence type="ECO:0000256" key="4">
    <source>
        <dbReference type="ARBA" id="ARBA00012564"/>
    </source>
</evidence>
<reference evidence="17" key="1">
    <citation type="submission" date="2017-08" db="EMBL/GenBank/DDBJ databases">
        <title>A dynamic microbial community with high functional redundancy inhabits the cold, oxic subseafloor aquifer.</title>
        <authorList>
            <person name="Tully B.J."/>
            <person name="Wheat C.G."/>
            <person name="Glazer B.T."/>
            <person name="Huber J.A."/>
        </authorList>
    </citation>
    <scope>NUCLEOTIDE SEQUENCE [LARGE SCALE GENOMIC DNA]</scope>
</reference>
<evidence type="ECO:0000259" key="13">
    <source>
        <dbReference type="Pfam" id="PF01433"/>
    </source>
</evidence>
<feature type="signal peptide" evidence="12">
    <location>
        <begin position="1"/>
        <end position="27"/>
    </location>
</feature>
<sequence>MHRTTTLLVIFSALLLVACGEQPTTSANDTSTNGYPIRPALDQLSQAEAIARKARVSDISYVMDIDLVSLADSYQGSVTANFTLTDNDRPLEIDFTGGSVNGVVVNGEVLEPDYNGYFVTLSPSALVTGRNEVLIEYSHPYDQDGTGLHRFVDPEDDRTYLYTYLWPYYSNRLFPNFDQPNLKATYELTVRAAPDWQVVSSTTEDAIITDADTRVWHFPQSEKFSSYIFSLHAGPYQIWEDTAGDVPIRLMARQSLAEYVAVEEWMAYTKSGLAHYRDYFDIPYPFAKYDQVIVPDFLIGAMENVAAVTFSESYVDLGASNRFNSQRRAGTILHEMAHMWFGDLVTMNWWNGLWLNESFATLMSSIAVSEATEFDDLWHDFYLSENLTAISADNAVSTHPIEGPVVSTNDFFNVFDAITYDKGASVLNQLSHYIGREDFRLGVSNYLKEHSWENTELDDFMSSLSEQSGIDLDPWAQDWMYQAGVNTIEARFSCDANGISSFAILQTVPDDHPTQRDQRVQLGLFTTAGNGNIELNAAIPIEILGAETQVPDAIGLACPDLALPNYEGWGYTEVSLDEASMDTIINDAALQRIDDPLMRSMIWTALFDAPGNGQMENSTLLETLIASLPLEDNDRIIRQSLGTLVGNLNMLERLGGEYASELAEYGPQAEQQLWRLISEGATDTSDSQSVSTLNLRLSRYIGLARSEEALGNLVDLLKDDVDIPGLNLGQNQRWNIIQRFTARDYDNAREL</sequence>
<dbReference type="NCBIfam" id="TIGR02412">
    <property type="entry name" value="pepN_strep_liv"/>
    <property type="match status" value="1"/>
</dbReference>
<evidence type="ECO:0000256" key="9">
    <source>
        <dbReference type="ARBA" id="ARBA00022801"/>
    </source>
</evidence>
<dbReference type="PANTHER" id="PTHR11533">
    <property type="entry name" value="PROTEASE M1 ZINC METALLOPROTEASE"/>
    <property type="match status" value="1"/>
</dbReference>
<keyword evidence="8" id="KW-0479">Metal-binding</keyword>
<keyword evidence="10" id="KW-0862">Zinc</keyword>
<dbReference type="PANTHER" id="PTHR11533:SF174">
    <property type="entry name" value="PUROMYCIN-SENSITIVE AMINOPEPTIDASE-RELATED"/>
    <property type="match status" value="1"/>
</dbReference>
<dbReference type="InterPro" id="IPR001930">
    <property type="entry name" value="Peptidase_M1"/>
</dbReference>
<evidence type="ECO:0000256" key="3">
    <source>
        <dbReference type="ARBA" id="ARBA00010136"/>
    </source>
</evidence>
<dbReference type="InterPro" id="IPR045357">
    <property type="entry name" value="Aminopeptidase_N-like_N"/>
</dbReference>
<feature type="domain" description="Peptidase M1 membrane alanine aminopeptidase" evidence="13">
    <location>
        <begin position="269"/>
        <end position="479"/>
    </location>
</feature>
<evidence type="ECO:0000256" key="10">
    <source>
        <dbReference type="ARBA" id="ARBA00022833"/>
    </source>
</evidence>
<accession>A0A2A4X5L1</accession>
<gene>
    <name evidence="16" type="primary">pepN</name>
    <name evidence="16" type="ORF">COB20_06995</name>
</gene>
<dbReference type="InterPro" id="IPR024571">
    <property type="entry name" value="ERAP1-like_C_dom"/>
</dbReference>
<feature type="domain" description="ERAP1-like C-terminal" evidence="14">
    <location>
        <begin position="563"/>
        <end position="742"/>
    </location>
</feature>
<feature type="chain" id="PRO_5012065468" description="Aminopeptidase N" evidence="12">
    <location>
        <begin position="28"/>
        <end position="751"/>
    </location>
</feature>
<dbReference type="Pfam" id="PF17900">
    <property type="entry name" value="Peptidase_M1_N"/>
    <property type="match status" value="1"/>
</dbReference>
<name>A0A2A4X5L1_9GAMM</name>
<dbReference type="Proteomes" id="UP000218767">
    <property type="component" value="Unassembled WGS sequence"/>
</dbReference>
<feature type="domain" description="Aminopeptidase N-like N-terminal" evidence="15">
    <location>
        <begin position="64"/>
        <end position="228"/>
    </location>
</feature>
<dbReference type="CDD" id="cd09602">
    <property type="entry name" value="M1_APN"/>
    <property type="match status" value="1"/>
</dbReference>
<comment type="caution">
    <text evidence="16">The sequence shown here is derived from an EMBL/GenBank/DDBJ whole genome shotgun (WGS) entry which is preliminary data.</text>
</comment>
<organism evidence="16 17">
    <name type="scientific">SAR86 cluster bacterium</name>
    <dbReference type="NCBI Taxonomy" id="2030880"/>
    <lineage>
        <taxon>Bacteria</taxon>
        <taxon>Pseudomonadati</taxon>
        <taxon>Pseudomonadota</taxon>
        <taxon>Gammaproteobacteria</taxon>
        <taxon>SAR86 cluster</taxon>
    </lineage>
</organism>
<protein>
    <recommendedName>
        <fullName evidence="5">Aminopeptidase N</fullName>
        <ecNumber evidence="4">3.4.11.2</ecNumber>
    </recommendedName>
</protein>
<dbReference type="Pfam" id="PF01433">
    <property type="entry name" value="Peptidase_M1"/>
    <property type="match status" value="1"/>
</dbReference>
<keyword evidence="11" id="KW-0482">Metalloprotease</keyword>
<keyword evidence="7" id="KW-0645">Protease</keyword>
<dbReference type="InterPro" id="IPR014782">
    <property type="entry name" value="Peptidase_M1_dom"/>
</dbReference>
<dbReference type="GO" id="GO:0042277">
    <property type="term" value="F:peptide binding"/>
    <property type="evidence" value="ECO:0007669"/>
    <property type="project" value="TreeGrafter"/>
</dbReference>
<dbReference type="PRINTS" id="PR00756">
    <property type="entry name" value="ALADIPTASE"/>
</dbReference>
<dbReference type="GO" id="GO:0016020">
    <property type="term" value="C:membrane"/>
    <property type="evidence" value="ECO:0007669"/>
    <property type="project" value="TreeGrafter"/>
</dbReference>
<keyword evidence="12" id="KW-0732">Signal</keyword>
<evidence type="ECO:0000259" key="14">
    <source>
        <dbReference type="Pfam" id="PF11838"/>
    </source>
</evidence>
<dbReference type="GO" id="GO:0070006">
    <property type="term" value="F:metalloaminopeptidase activity"/>
    <property type="evidence" value="ECO:0007669"/>
    <property type="project" value="TreeGrafter"/>
</dbReference>
<evidence type="ECO:0000256" key="7">
    <source>
        <dbReference type="ARBA" id="ARBA00022670"/>
    </source>
</evidence>
<dbReference type="AlphaFoldDB" id="A0A2A4X5L1"/>
<proteinExistence type="inferred from homology"/>
<dbReference type="PROSITE" id="PS51257">
    <property type="entry name" value="PROKAR_LIPOPROTEIN"/>
    <property type="match status" value="1"/>
</dbReference>
<dbReference type="GO" id="GO:0008270">
    <property type="term" value="F:zinc ion binding"/>
    <property type="evidence" value="ECO:0007669"/>
    <property type="project" value="InterPro"/>
</dbReference>
<dbReference type="SUPFAM" id="SSF63737">
    <property type="entry name" value="Leukotriene A4 hydrolase N-terminal domain"/>
    <property type="match status" value="1"/>
</dbReference>
<dbReference type="FunFam" id="1.10.390.10:FF:000006">
    <property type="entry name" value="Puromycin-sensitive aminopeptidase"/>
    <property type="match status" value="1"/>
</dbReference>
<evidence type="ECO:0000313" key="16">
    <source>
        <dbReference type="EMBL" id="PCI77942.1"/>
    </source>
</evidence>
<dbReference type="GO" id="GO:0005615">
    <property type="term" value="C:extracellular space"/>
    <property type="evidence" value="ECO:0007669"/>
    <property type="project" value="TreeGrafter"/>
</dbReference>
<keyword evidence="9" id="KW-0378">Hydrolase</keyword>
<dbReference type="EMBL" id="NVUL01000039">
    <property type="protein sequence ID" value="PCI77942.1"/>
    <property type="molecule type" value="Genomic_DNA"/>
</dbReference>
<dbReference type="GO" id="GO:0043171">
    <property type="term" value="P:peptide catabolic process"/>
    <property type="evidence" value="ECO:0007669"/>
    <property type="project" value="TreeGrafter"/>
</dbReference>
<dbReference type="GO" id="GO:0005737">
    <property type="term" value="C:cytoplasm"/>
    <property type="evidence" value="ECO:0007669"/>
    <property type="project" value="TreeGrafter"/>
</dbReference>
<dbReference type="InterPro" id="IPR050344">
    <property type="entry name" value="Peptidase_M1_aminopeptidases"/>
</dbReference>
<dbReference type="Pfam" id="PF11838">
    <property type="entry name" value="ERAP1_C"/>
    <property type="match status" value="1"/>
</dbReference>
<dbReference type="SUPFAM" id="SSF55486">
    <property type="entry name" value="Metalloproteases ('zincins'), catalytic domain"/>
    <property type="match status" value="1"/>
</dbReference>